<evidence type="ECO:0000313" key="9">
    <source>
        <dbReference type="Proteomes" id="UP000006591"/>
    </source>
</evidence>
<dbReference type="HOGENOM" id="CLU_007687_0_0_1"/>
<dbReference type="InterPro" id="IPR038945">
    <property type="entry name" value="MBD13-like"/>
</dbReference>
<comment type="subcellular location">
    <subcellularLocation>
        <location evidence="1">Nucleus</location>
    </subcellularLocation>
</comment>
<accession>A0A0E0I8D7</accession>
<dbReference type="InterPro" id="IPR001739">
    <property type="entry name" value="Methyl_CpG_DNA-bd"/>
</dbReference>
<reference evidence="8" key="2">
    <citation type="submission" date="2018-04" db="EMBL/GenBank/DDBJ databases">
        <title>OnivRS2 (Oryza nivara Reference Sequence Version 2).</title>
        <authorList>
            <person name="Zhang J."/>
            <person name="Kudrna D."/>
            <person name="Lee S."/>
            <person name="Talag J."/>
            <person name="Rajasekar S."/>
            <person name="Welchert J."/>
            <person name="Hsing Y.-I."/>
            <person name="Wing R.A."/>
        </authorList>
    </citation>
    <scope>NUCLEOTIDE SEQUENCE [LARGE SCALE GENOMIC DNA]</scope>
    <source>
        <strain evidence="8">SL10</strain>
    </source>
</reference>
<protein>
    <recommendedName>
        <fullName evidence="7">MBD domain-containing protein</fullName>
    </recommendedName>
</protein>
<dbReference type="Proteomes" id="UP000006591">
    <property type="component" value="Chromosome 8"/>
</dbReference>
<feature type="compositionally biased region" description="Basic and acidic residues" evidence="6">
    <location>
        <begin position="159"/>
        <end position="173"/>
    </location>
</feature>
<evidence type="ECO:0000313" key="8">
    <source>
        <dbReference type="EnsemblPlants" id="ONIVA08G06110.3"/>
    </source>
</evidence>
<evidence type="ECO:0000256" key="5">
    <source>
        <dbReference type="ARBA" id="ARBA00023242"/>
    </source>
</evidence>
<evidence type="ECO:0000259" key="7">
    <source>
        <dbReference type="PROSITE" id="PS50982"/>
    </source>
</evidence>
<feature type="region of interest" description="Disordered" evidence="6">
    <location>
        <begin position="574"/>
        <end position="607"/>
    </location>
</feature>
<evidence type="ECO:0000256" key="6">
    <source>
        <dbReference type="SAM" id="MobiDB-lite"/>
    </source>
</evidence>
<sequence length="1042" mass="116308">MDYSNSSCSRTRGGLVRLNNTIESNEVLFSKTRSGLVRINSTVESNEVSLSKTRSGLIRGNTNVRSNEGSYSTTRSELAGANGVVDSNVGDLCSKTRRNIIVGSKEGSCSRTRSGLVRESIQMDYSDSSCSRTRSGLVRRKPFMVQVKDEAAMNGLSDDCLKEDSPGKNEPNHKSNLVENSDKPVMKGPDGWWKEGMLTKNGSKYRSDPVQTKGEACINGLPGGQWKENSAEKNVSNHKNELVQRKDDLIVDGLPDGWWKEDRPRKNGSNLKTDPYYIDPVSGYEFRSLKDVHRFLKSGDIYKCIVRPRKRTIQDPCTIENQSHTATLLQHTRPGTADKAIQCELLTSEGLMLPWEEQLSPYRELNNPKKMPELEGMIASQKHAYKVDAPREKKSFPRKRKQPSAGGKPKKHKIVPAKMVAMPVRASPRLASLKITHDLNTEPEDEPIGVNLVNEVQSTKENPTDKSRLNQAGISTEMTSVQERADNQLLSSQADTGNHIRVMEGDTTDLSQLRQADTVNQILTDQENAVSQLQSSHTDYFVQIRPRQEYVTNYSQSQLSRAATVNQIETNQRNMSGQLQSSQADSLDQIQTEQESSASRLQSSQADSFNEIQTIQEYITEQSESQVSHANQIQIDLGNTVDLLPSSQADAIFQMETTQEYITNQSQSSQADIVDHMQVNQDNTANQFHLRQADTVNRIQTMQESTTDQPQLIQALTVNQIQDNGENTANHVQSRQADTVNHIQLNQDNTVNQFQLRRADTVNRIQTMQDSTADQPHLIQALTVDQIHANRENVVNHFQSRQADTVNHIQVIQDNTANQFQFRRADTVNKIQTMQDSTTDQPRFIQALTVNQIQANAENTANYLQPNYAENNIMQVGFSLTPEPEEAPATSFWRNVANQELPVSMQTDGKPVVSSALNVEYQNVPATAPAQPTRAPHPEAASYPSGLAVPSLFGNSWSDPCIEFAFKTLRGDIPVLDDTSAVEQYFPQHDLNKPPSPDYSASPSCFSSSFDNTRNFTQVDHASLPAPNPSDKLYNGGWFPPK</sequence>
<feature type="compositionally biased region" description="Polar residues" evidence="6">
    <location>
        <begin position="590"/>
        <end position="607"/>
    </location>
</feature>
<proteinExistence type="predicted"/>
<keyword evidence="4" id="KW-0804">Transcription</keyword>
<dbReference type="EnsemblPlants" id="ONIVA08G06110.3">
    <property type="protein sequence ID" value="ONIVA08G06110.3"/>
    <property type="gene ID" value="ONIVA08G06110"/>
</dbReference>
<keyword evidence="9" id="KW-1185">Reference proteome</keyword>
<evidence type="ECO:0000256" key="4">
    <source>
        <dbReference type="ARBA" id="ARBA00023163"/>
    </source>
</evidence>
<dbReference type="Gene3D" id="3.30.890.10">
    <property type="entry name" value="Methyl-cpg-binding Protein 2, Chain A"/>
    <property type="match status" value="1"/>
</dbReference>
<evidence type="ECO:0000256" key="3">
    <source>
        <dbReference type="ARBA" id="ARBA00023125"/>
    </source>
</evidence>
<dbReference type="Pfam" id="PF01429">
    <property type="entry name" value="MBD"/>
    <property type="match status" value="1"/>
</dbReference>
<dbReference type="Gramene" id="ONIVA08G06110.3">
    <property type="protein sequence ID" value="ONIVA08G06110.3"/>
    <property type="gene ID" value="ONIVA08G06110"/>
</dbReference>
<keyword evidence="5" id="KW-0539">Nucleus</keyword>
<dbReference type="InterPro" id="IPR016177">
    <property type="entry name" value="DNA-bd_dom_sf"/>
</dbReference>
<keyword evidence="2" id="KW-0805">Transcription regulation</keyword>
<dbReference type="PROSITE" id="PS50982">
    <property type="entry name" value="MBD"/>
    <property type="match status" value="1"/>
</dbReference>
<dbReference type="AlphaFoldDB" id="A0A0E0I8D7"/>
<evidence type="ECO:0000256" key="1">
    <source>
        <dbReference type="ARBA" id="ARBA00004123"/>
    </source>
</evidence>
<feature type="region of interest" description="Disordered" evidence="6">
    <location>
        <begin position="387"/>
        <end position="412"/>
    </location>
</feature>
<dbReference type="SUPFAM" id="SSF54171">
    <property type="entry name" value="DNA-binding domain"/>
    <property type="match status" value="1"/>
</dbReference>
<feature type="compositionally biased region" description="Basic residues" evidence="6">
    <location>
        <begin position="396"/>
        <end position="412"/>
    </location>
</feature>
<organism evidence="8">
    <name type="scientific">Oryza nivara</name>
    <name type="common">Indian wild rice</name>
    <name type="synonym">Oryza sativa f. spontanea</name>
    <dbReference type="NCBI Taxonomy" id="4536"/>
    <lineage>
        <taxon>Eukaryota</taxon>
        <taxon>Viridiplantae</taxon>
        <taxon>Streptophyta</taxon>
        <taxon>Embryophyta</taxon>
        <taxon>Tracheophyta</taxon>
        <taxon>Spermatophyta</taxon>
        <taxon>Magnoliopsida</taxon>
        <taxon>Liliopsida</taxon>
        <taxon>Poales</taxon>
        <taxon>Poaceae</taxon>
        <taxon>BOP clade</taxon>
        <taxon>Oryzoideae</taxon>
        <taxon>Oryzeae</taxon>
        <taxon>Oryzinae</taxon>
        <taxon>Oryza</taxon>
    </lineage>
</organism>
<name>A0A0E0I8D7_ORYNI</name>
<keyword evidence="3" id="KW-0238">DNA-binding</keyword>
<dbReference type="PANTHER" id="PTHR34067">
    <property type="entry name" value="OS04G0193200 PROTEIN"/>
    <property type="match status" value="1"/>
</dbReference>
<feature type="domain" description="MBD" evidence="7">
    <location>
        <begin position="244"/>
        <end position="316"/>
    </location>
</feature>
<feature type="region of interest" description="Disordered" evidence="6">
    <location>
        <begin position="1020"/>
        <end position="1042"/>
    </location>
</feature>
<dbReference type="PANTHER" id="PTHR34067:SF20">
    <property type="entry name" value="OS08G0206700 PROTEIN"/>
    <property type="match status" value="1"/>
</dbReference>
<evidence type="ECO:0000256" key="2">
    <source>
        <dbReference type="ARBA" id="ARBA00023015"/>
    </source>
</evidence>
<dbReference type="GO" id="GO:0005634">
    <property type="term" value="C:nucleus"/>
    <property type="evidence" value="ECO:0007669"/>
    <property type="project" value="UniProtKB-SubCell"/>
</dbReference>
<feature type="compositionally biased region" description="Low complexity" evidence="6">
    <location>
        <begin position="576"/>
        <end position="589"/>
    </location>
</feature>
<dbReference type="GO" id="GO:0003677">
    <property type="term" value="F:DNA binding"/>
    <property type="evidence" value="ECO:0007669"/>
    <property type="project" value="UniProtKB-KW"/>
</dbReference>
<feature type="region of interest" description="Disordered" evidence="6">
    <location>
        <begin position="156"/>
        <end position="194"/>
    </location>
</feature>
<reference evidence="8" key="1">
    <citation type="submission" date="2015-04" db="UniProtKB">
        <authorList>
            <consortium name="EnsemblPlants"/>
        </authorList>
    </citation>
    <scope>IDENTIFICATION</scope>
    <source>
        <strain evidence="8">SL10</strain>
    </source>
</reference>